<feature type="transmembrane region" description="Helical" evidence="1">
    <location>
        <begin position="111"/>
        <end position="131"/>
    </location>
</feature>
<keyword evidence="1" id="KW-0812">Transmembrane</keyword>
<keyword evidence="1" id="KW-0472">Membrane</keyword>
<dbReference type="EMBL" id="LT607733">
    <property type="protein sequence ID" value="SCG14470.1"/>
    <property type="molecule type" value="Genomic_DNA"/>
</dbReference>
<sequence length="143" mass="14487">MSEPRAGEPGAIRARLPHLRLPLLACGVLALVAVPTAAVLRGGTGAAGVAAGIALVVVSYLVSGVSVAWADAVNPRMIMSVGLVTYATKIVVLGVAMAAVAATGWPGLPDMGVAIIAAVVVWTGAHLTWAMRSPLPTFERRGE</sequence>
<gene>
    <name evidence="2" type="ORF">GA0070610_0674</name>
</gene>
<reference evidence="2 3" key="1">
    <citation type="submission" date="2016-06" db="EMBL/GenBank/DDBJ databases">
        <authorList>
            <person name="Kjaerup R.B."/>
            <person name="Dalgaard T.S."/>
            <person name="Juul-Madsen H.R."/>
        </authorList>
    </citation>
    <scope>NUCLEOTIDE SEQUENCE [LARGE SCALE GENOMIC DNA]</scope>
    <source>
        <strain evidence="2 3">DSM 43913</strain>
    </source>
</reference>
<keyword evidence="3" id="KW-1185">Reference proteome</keyword>
<keyword evidence="1" id="KW-1133">Transmembrane helix</keyword>
<feature type="transmembrane region" description="Helical" evidence="1">
    <location>
        <begin position="81"/>
        <end position="105"/>
    </location>
</feature>
<organism evidence="2 3">
    <name type="scientific">Micromonospora echinofusca</name>
    <dbReference type="NCBI Taxonomy" id="47858"/>
    <lineage>
        <taxon>Bacteria</taxon>
        <taxon>Bacillati</taxon>
        <taxon>Actinomycetota</taxon>
        <taxon>Actinomycetes</taxon>
        <taxon>Micromonosporales</taxon>
        <taxon>Micromonosporaceae</taxon>
        <taxon>Micromonospora</taxon>
    </lineage>
</organism>
<evidence type="ECO:0000256" key="1">
    <source>
        <dbReference type="SAM" id="Phobius"/>
    </source>
</evidence>
<protein>
    <recommendedName>
        <fullName evidence="4">ATP synthase protein I</fullName>
    </recommendedName>
</protein>
<dbReference type="AlphaFoldDB" id="A0A1C5G432"/>
<evidence type="ECO:0000313" key="3">
    <source>
        <dbReference type="Proteomes" id="UP000198251"/>
    </source>
</evidence>
<feature type="transmembrane region" description="Helical" evidence="1">
    <location>
        <begin position="46"/>
        <end position="69"/>
    </location>
</feature>
<feature type="transmembrane region" description="Helical" evidence="1">
    <location>
        <begin position="21"/>
        <end position="40"/>
    </location>
</feature>
<accession>A0A1C5G432</accession>
<name>A0A1C5G432_MICEH</name>
<proteinExistence type="predicted"/>
<dbReference type="RefSeq" id="WP_088998657.1">
    <property type="nucleotide sequence ID" value="NZ_JBFAAC010000004.1"/>
</dbReference>
<dbReference type="GeneID" id="95800568"/>
<dbReference type="Proteomes" id="UP000198251">
    <property type="component" value="Chromosome I"/>
</dbReference>
<evidence type="ECO:0008006" key="4">
    <source>
        <dbReference type="Google" id="ProtNLM"/>
    </source>
</evidence>
<evidence type="ECO:0000313" key="2">
    <source>
        <dbReference type="EMBL" id="SCG14470.1"/>
    </source>
</evidence>